<dbReference type="PANTHER" id="PTHR24232">
    <property type="entry name" value="G-PROTEIN COUPLED RECEPTOR"/>
    <property type="match status" value="1"/>
</dbReference>
<dbReference type="EMBL" id="AZIM01001126">
    <property type="protein sequence ID" value="ETE67990.1"/>
    <property type="molecule type" value="Genomic_DNA"/>
</dbReference>
<reference evidence="14 15" key="1">
    <citation type="journal article" date="2013" name="Proc. Natl. Acad. Sci. U.S.A.">
        <title>The king cobra genome reveals dynamic gene evolution and adaptation in the snake venom system.</title>
        <authorList>
            <person name="Vonk F.J."/>
            <person name="Casewell N.R."/>
            <person name="Henkel C.V."/>
            <person name="Heimberg A.M."/>
            <person name="Jansen H.J."/>
            <person name="McCleary R.J."/>
            <person name="Kerkkamp H.M."/>
            <person name="Vos R.A."/>
            <person name="Guerreiro I."/>
            <person name="Calvete J.J."/>
            <person name="Wuster W."/>
            <person name="Woods A.E."/>
            <person name="Logan J.M."/>
            <person name="Harrison R.A."/>
            <person name="Castoe T.A."/>
            <person name="de Koning A.P."/>
            <person name="Pollock D.D."/>
            <person name="Yandell M."/>
            <person name="Calderon D."/>
            <person name="Renjifo C."/>
            <person name="Currier R.B."/>
            <person name="Salgado D."/>
            <person name="Pla D."/>
            <person name="Sanz L."/>
            <person name="Hyder A.S."/>
            <person name="Ribeiro J.M."/>
            <person name="Arntzen J.W."/>
            <person name="van den Thillart G.E."/>
            <person name="Boetzer M."/>
            <person name="Pirovano W."/>
            <person name="Dirks R.P."/>
            <person name="Spaink H.P."/>
            <person name="Duboule D."/>
            <person name="McGlinn E."/>
            <person name="Kini R.M."/>
            <person name="Richardson M.K."/>
        </authorList>
    </citation>
    <scope>NUCLEOTIDE SEQUENCE</scope>
    <source>
        <tissue evidence="14">Blood</tissue>
    </source>
</reference>
<keyword evidence="15" id="KW-1185">Reference proteome</keyword>
<organism evidence="14 15">
    <name type="scientific">Ophiophagus hannah</name>
    <name type="common">King cobra</name>
    <name type="synonym">Naja hannah</name>
    <dbReference type="NCBI Taxonomy" id="8665"/>
    <lineage>
        <taxon>Eukaryota</taxon>
        <taxon>Metazoa</taxon>
        <taxon>Chordata</taxon>
        <taxon>Craniata</taxon>
        <taxon>Vertebrata</taxon>
        <taxon>Euteleostomi</taxon>
        <taxon>Lepidosauria</taxon>
        <taxon>Squamata</taxon>
        <taxon>Bifurcata</taxon>
        <taxon>Unidentata</taxon>
        <taxon>Episquamata</taxon>
        <taxon>Toxicofera</taxon>
        <taxon>Serpentes</taxon>
        <taxon>Colubroidea</taxon>
        <taxon>Elapidae</taxon>
        <taxon>Elapinae</taxon>
        <taxon>Ophiophagus</taxon>
    </lineage>
</organism>
<keyword evidence="8 14" id="KW-0675">Receptor</keyword>
<feature type="transmembrane region" description="Helical" evidence="12">
    <location>
        <begin position="276"/>
        <end position="300"/>
    </location>
</feature>
<dbReference type="PRINTS" id="PR01429">
    <property type="entry name" value="PROTEASEAR3"/>
</dbReference>
<evidence type="ECO:0000259" key="13">
    <source>
        <dbReference type="PROSITE" id="PS50262"/>
    </source>
</evidence>
<dbReference type="PRINTS" id="PR01428">
    <property type="entry name" value="PROTEASEAR"/>
</dbReference>
<dbReference type="GO" id="GO:0015057">
    <property type="term" value="F:thrombin-activated receptor activity"/>
    <property type="evidence" value="ECO:0007669"/>
    <property type="project" value="InterPro"/>
</dbReference>
<evidence type="ECO:0000256" key="6">
    <source>
        <dbReference type="ARBA" id="ARBA00023136"/>
    </source>
</evidence>
<dbReference type="FunFam" id="1.20.1070.10:FF:000040">
    <property type="entry name" value="Coagulation factor 2 (thrombin) receptor"/>
    <property type="match status" value="1"/>
</dbReference>
<feature type="transmembrane region" description="Helical" evidence="12">
    <location>
        <begin position="352"/>
        <end position="375"/>
    </location>
</feature>
<dbReference type="Pfam" id="PF00001">
    <property type="entry name" value="7tm_1"/>
    <property type="match status" value="1"/>
</dbReference>
<name>V8P129_OPHHA</name>
<feature type="transmembrane region" description="Helical" evidence="12">
    <location>
        <begin position="223"/>
        <end position="245"/>
    </location>
</feature>
<dbReference type="AlphaFoldDB" id="V8P129"/>
<feature type="transmembrane region" description="Helical" evidence="12">
    <location>
        <begin position="114"/>
        <end position="134"/>
    </location>
</feature>
<dbReference type="PROSITE" id="PS50262">
    <property type="entry name" value="G_PROTEIN_RECEP_F1_2"/>
    <property type="match status" value="1"/>
</dbReference>
<feature type="transmembrane region" description="Helical" evidence="12">
    <location>
        <begin position="187"/>
        <end position="211"/>
    </location>
</feature>
<keyword evidence="6 12" id="KW-0472">Membrane</keyword>
<dbReference type="SUPFAM" id="SSF81321">
    <property type="entry name" value="Family A G protein-coupled receptor-like"/>
    <property type="match status" value="1"/>
</dbReference>
<evidence type="ECO:0000256" key="10">
    <source>
        <dbReference type="ARBA" id="ARBA00023224"/>
    </source>
</evidence>
<keyword evidence="10" id="KW-0807">Transducer</keyword>
<dbReference type="InterPro" id="IPR000276">
    <property type="entry name" value="GPCR_Rhodpsn"/>
</dbReference>
<dbReference type="PRINTS" id="PR00237">
    <property type="entry name" value="GPCRRHODOPSN"/>
</dbReference>
<evidence type="ECO:0000256" key="5">
    <source>
        <dbReference type="ARBA" id="ARBA00023040"/>
    </source>
</evidence>
<evidence type="ECO:0000256" key="1">
    <source>
        <dbReference type="ARBA" id="ARBA00004651"/>
    </source>
</evidence>
<comment type="caution">
    <text evidence="14">The sequence shown here is derived from an EMBL/GenBank/DDBJ whole genome shotgun (WGS) entry which is preliminary data.</text>
</comment>
<evidence type="ECO:0000256" key="7">
    <source>
        <dbReference type="ARBA" id="ARBA00023157"/>
    </source>
</evidence>
<keyword evidence="7 11" id="KW-1015">Disulfide bond</keyword>
<dbReference type="InterPro" id="IPR017452">
    <property type="entry name" value="GPCR_Rhodpsn_7TM"/>
</dbReference>
<feature type="transmembrane region" description="Helical" evidence="12">
    <location>
        <begin position="146"/>
        <end position="167"/>
    </location>
</feature>
<keyword evidence="2" id="KW-1003">Cell membrane</keyword>
<feature type="domain" description="G-protein coupled receptors family 1 profile" evidence="13">
    <location>
        <begin position="126"/>
        <end position="373"/>
    </location>
</feature>
<evidence type="ECO:0000256" key="12">
    <source>
        <dbReference type="SAM" id="Phobius"/>
    </source>
</evidence>
<gene>
    <name evidence="14" type="primary">F2RL2</name>
    <name evidence="14" type="ORF">L345_06216</name>
</gene>
<dbReference type="Proteomes" id="UP000018936">
    <property type="component" value="Unassembled WGS sequence"/>
</dbReference>
<evidence type="ECO:0000256" key="2">
    <source>
        <dbReference type="ARBA" id="ARBA00022475"/>
    </source>
</evidence>
<dbReference type="Gene3D" id="1.20.1070.10">
    <property type="entry name" value="Rhodopsin 7-helix transmembrane proteins"/>
    <property type="match status" value="1"/>
</dbReference>
<evidence type="ECO:0000256" key="3">
    <source>
        <dbReference type="ARBA" id="ARBA00022692"/>
    </source>
</evidence>
<dbReference type="GO" id="GO:0007596">
    <property type="term" value="P:blood coagulation"/>
    <property type="evidence" value="ECO:0007669"/>
    <property type="project" value="InterPro"/>
</dbReference>
<evidence type="ECO:0000256" key="4">
    <source>
        <dbReference type="ARBA" id="ARBA00022989"/>
    </source>
</evidence>
<dbReference type="GO" id="GO:0035025">
    <property type="term" value="P:positive regulation of Rho protein signal transduction"/>
    <property type="evidence" value="ECO:0007669"/>
    <property type="project" value="TreeGrafter"/>
</dbReference>
<dbReference type="OrthoDB" id="8859266at2759"/>
<feature type="disulfide bond" evidence="11">
    <location>
        <begin position="181"/>
        <end position="260"/>
    </location>
</feature>
<dbReference type="InterPro" id="IPR003943">
    <property type="entry name" value="Prot_act_rcpt_3"/>
</dbReference>
<sequence length="485" mass="55368">MEKGLACCQQENKLKSTNLLMIGRGAVLNNFRKNKCGNSSLNFQHDRLHPIKTFYGTPQDMYEPIPISTLDGLTKPNHKKEKCPMEISNISSLKVNNITMEYLTNSLSVKMLPAIYMAVVLIGVPANVITLWMLFFRIRSVRTAIFYTNLAISDFLFCIMLPFRIAYHLNGNNWIFGEAMCRIMTAVFYGNTYCSTLLLTGISISRYMAIVHPFTFRTLSKKFLATLTCGMVWTVVFLYMLPLIIMKQSYHLDQLNITTCHDVFNVCETMLPFQHYYFIFLAVFGFMIPLCIVIFCYISIIQTLKAYEQKWFWYIKVSLLVLSIFAICYTPSNVILIAHHLNYYYSSKDNLYFFYLIALCLSSLNSCLDPFLYFLMSKVNDNTKTYLTMVKIAQEEKTVCSGDKGNSSDNLKLDYSKIVVILPLPKIRLITVASSKTSSKKASIISMIIVHRISNSKAEPFRDPSNTGHPCQLFAGAACSFQLEG</sequence>
<evidence type="ECO:0000256" key="11">
    <source>
        <dbReference type="PIRSR" id="PIRSR603912-52"/>
    </source>
</evidence>
<feature type="non-terminal residue" evidence="14">
    <location>
        <position position="1"/>
    </location>
</feature>
<keyword evidence="4 12" id="KW-1133">Transmembrane helix</keyword>
<dbReference type="CDD" id="cd15371">
    <property type="entry name" value="7tmA_PAR3"/>
    <property type="match status" value="1"/>
</dbReference>
<accession>V8P129</accession>
<evidence type="ECO:0000256" key="8">
    <source>
        <dbReference type="ARBA" id="ARBA00023170"/>
    </source>
</evidence>
<evidence type="ECO:0000313" key="14">
    <source>
        <dbReference type="EMBL" id="ETE67990.1"/>
    </source>
</evidence>
<evidence type="ECO:0000313" key="15">
    <source>
        <dbReference type="Proteomes" id="UP000018936"/>
    </source>
</evidence>
<keyword evidence="3 12" id="KW-0812">Transmembrane</keyword>
<keyword evidence="5" id="KW-0297">G-protein coupled receptor</keyword>
<evidence type="ECO:0000256" key="9">
    <source>
        <dbReference type="ARBA" id="ARBA00023180"/>
    </source>
</evidence>
<dbReference type="PANTHER" id="PTHR24232:SF0">
    <property type="entry name" value="PROTEINASE-ACTIVATED RECEPTOR 3"/>
    <property type="match status" value="1"/>
</dbReference>
<keyword evidence="9" id="KW-0325">Glycoprotein</keyword>
<protein>
    <submittedName>
        <fullName evidence="14">Proteinase-activated receptor 3</fullName>
    </submittedName>
</protein>
<dbReference type="GO" id="GO:0005886">
    <property type="term" value="C:plasma membrane"/>
    <property type="evidence" value="ECO:0007669"/>
    <property type="project" value="UniProtKB-SubCell"/>
</dbReference>
<feature type="transmembrane region" description="Helical" evidence="12">
    <location>
        <begin position="312"/>
        <end position="332"/>
    </location>
</feature>
<dbReference type="GO" id="GO:0007200">
    <property type="term" value="P:phospholipase C-activating G protein-coupled receptor signaling pathway"/>
    <property type="evidence" value="ECO:0007669"/>
    <property type="project" value="TreeGrafter"/>
</dbReference>
<dbReference type="InterPro" id="IPR003912">
    <property type="entry name" value="Protea_act_rcpt"/>
</dbReference>
<proteinExistence type="predicted"/>
<comment type="subcellular location">
    <subcellularLocation>
        <location evidence="1">Cell membrane</location>
        <topology evidence="1">Multi-pass membrane protein</topology>
    </subcellularLocation>
</comment>